<name>A0A2P2QJ67_RHIMU</name>
<dbReference type="AlphaFoldDB" id="A0A2P2QJ67"/>
<protein>
    <submittedName>
        <fullName evidence="1">Uncharacterized protein</fullName>
    </submittedName>
</protein>
<dbReference type="EMBL" id="GGEC01086558">
    <property type="protein sequence ID" value="MBX67042.1"/>
    <property type="molecule type" value="Transcribed_RNA"/>
</dbReference>
<evidence type="ECO:0000313" key="1">
    <source>
        <dbReference type="EMBL" id="MBX67042.1"/>
    </source>
</evidence>
<proteinExistence type="predicted"/>
<sequence length="114" mass="13733">MAVLIKHTKKKKVEEKNRGSYFLRCIKLQELLFTKKIYWKMLSPGFLNMRPNPSTRVELSQTRFFYFLSHTFSATKQDTAQKRNYRQQDSTFKLSTLTPQRNLVYFNKIVRCKK</sequence>
<reference evidence="1" key="1">
    <citation type="submission" date="2018-02" db="EMBL/GenBank/DDBJ databases">
        <title>Rhizophora mucronata_Transcriptome.</title>
        <authorList>
            <person name="Meera S.P."/>
            <person name="Sreeshan A."/>
            <person name="Augustine A."/>
        </authorList>
    </citation>
    <scope>NUCLEOTIDE SEQUENCE</scope>
    <source>
        <tissue evidence="1">Leaf</tissue>
    </source>
</reference>
<accession>A0A2P2QJ67</accession>
<organism evidence="1">
    <name type="scientific">Rhizophora mucronata</name>
    <name type="common">Asiatic mangrove</name>
    <dbReference type="NCBI Taxonomy" id="61149"/>
    <lineage>
        <taxon>Eukaryota</taxon>
        <taxon>Viridiplantae</taxon>
        <taxon>Streptophyta</taxon>
        <taxon>Embryophyta</taxon>
        <taxon>Tracheophyta</taxon>
        <taxon>Spermatophyta</taxon>
        <taxon>Magnoliopsida</taxon>
        <taxon>eudicotyledons</taxon>
        <taxon>Gunneridae</taxon>
        <taxon>Pentapetalae</taxon>
        <taxon>rosids</taxon>
        <taxon>fabids</taxon>
        <taxon>Malpighiales</taxon>
        <taxon>Rhizophoraceae</taxon>
        <taxon>Rhizophora</taxon>
    </lineage>
</organism>